<name>A0A6A6JIV0_WESOR</name>
<accession>A0A6A6JIV0</accession>
<dbReference type="RefSeq" id="XP_033653572.1">
    <property type="nucleotide sequence ID" value="XM_033801334.1"/>
</dbReference>
<dbReference type="Proteomes" id="UP000800097">
    <property type="component" value="Unassembled WGS sequence"/>
</dbReference>
<evidence type="ECO:0000256" key="1">
    <source>
        <dbReference type="SAM" id="MobiDB-lite"/>
    </source>
</evidence>
<organism evidence="2 3">
    <name type="scientific">Westerdykella ornata</name>
    <dbReference type="NCBI Taxonomy" id="318751"/>
    <lineage>
        <taxon>Eukaryota</taxon>
        <taxon>Fungi</taxon>
        <taxon>Dikarya</taxon>
        <taxon>Ascomycota</taxon>
        <taxon>Pezizomycotina</taxon>
        <taxon>Dothideomycetes</taxon>
        <taxon>Pleosporomycetidae</taxon>
        <taxon>Pleosporales</taxon>
        <taxon>Sporormiaceae</taxon>
        <taxon>Westerdykella</taxon>
    </lineage>
</organism>
<dbReference type="GeneID" id="54554509"/>
<dbReference type="EMBL" id="ML986494">
    <property type="protein sequence ID" value="KAF2276033.1"/>
    <property type="molecule type" value="Genomic_DNA"/>
</dbReference>
<proteinExistence type="predicted"/>
<protein>
    <submittedName>
        <fullName evidence="2">Uncharacterized protein</fullName>
    </submittedName>
</protein>
<dbReference type="AlphaFoldDB" id="A0A6A6JIV0"/>
<feature type="region of interest" description="Disordered" evidence="1">
    <location>
        <begin position="1"/>
        <end position="30"/>
    </location>
</feature>
<sequence>MILIDLPEPADNCNNNNNNPRTNRGTRNDVSSLNEASKFAKGLWAGPRFSMWTWLISAGAAGTAKAKRHGRLINDWDEVSMHRTEGRVVALPVSSGDWIGLGVVVHVHVTRPRSRRRARRGLHGRGPRPWHKVKDLLRCSLFIAAAHQLGNGIGAHTEACSRYC</sequence>
<evidence type="ECO:0000313" key="3">
    <source>
        <dbReference type="Proteomes" id="UP000800097"/>
    </source>
</evidence>
<reference evidence="2" key="1">
    <citation type="journal article" date="2020" name="Stud. Mycol.">
        <title>101 Dothideomycetes genomes: a test case for predicting lifestyles and emergence of pathogens.</title>
        <authorList>
            <person name="Haridas S."/>
            <person name="Albert R."/>
            <person name="Binder M."/>
            <person name="Bloem J."/>
            <person name="Labutti K."/>
            <person name="Salamov A."/>
            <person name="Andreopoulos B."/>
            <person name="Baker S."/>
            <person name="Barry K."/>
            <person name="Bills G."/>
            <person name="Bluhm B."/>
            <person name="Cannon C."/>
            <person name="Castanera R."/>
            <person name="Culley D."/>
            <person name="Daum C."/>
            <person name="Ezra D."/>
            <person name="Gonzalez J."/>
            <person name="Henrissat B."/>
            <person name="Kuo A."/>
            <person name="Liang C."/>
            <person name="Lipzen A."/>
            <person name="Lutzoni F."/>
            <person name="Magnuson J."/>
            <person name="Mondo S."/>
            <person name="Nolan M."/>
            <person name="Ohm R."/>
            <person name="Pangilinan J."/>
            <person name="Park H.-J."/>
            <person name="Ramirez L."/>
            <person name="Alfaro M."/>
            <person name="Sun H."/>
            <person name="Tritt A."/>
            <person name="Yoshinaga Y."/>
            <person name="Zwiers L.-H."/>
            <person name="Turgeon B."/>
            <person name="Goodwin S."/>
            <person name="Spatafora J."/>
            <person name="Crous P."/>
            <person name="Grigoriev I."/>
        </authorList>
    </citation>
    <scope>NUCLEOTIDE SEQUENCE</scope>
    <source>
        <strain evidence="2">CBS 379.55</strain>
    </source>
</reference>
<gene>
    <name evidence="2" type="ORF">EI97DRAFT_46308</name>
</gene>
<evidence type="ECO:0000313" key="2">
    <source>
        <dbReference type="EMBL" id="KAF2276033.1"/>
    </source>
</evidence>
<feature type="compositionally biased region" description="Low complexity" evidence="1">
    <location>
        <begin position="12"/>
        <end position="25"/>
    </location>
</feature>
<keyword evidence="3" id="KW-1185">Reference proteome</keyword>